<dbReference type="RefSeq" id="WP_112282205.1">
    <property type="nucleotide sequence ID" value="NZ_MASW01000002.1"/>
</dbReference>
<dbReference type="SUPFAM" id="SSF50475">
    <property type="entry name" value="FMN-binding split barrel"/>
    <property type="match status" value="1"/>
</dbReference>
<dbReference type="InterPro" id="IPR012349">
    <property type="entry name" value="Split_barrel_FMN-bd"/>
</dbReference>
<accession>A0A2V4B487</accession>
<gene>
    <name evidence="1" type="ORF">BAY60_17885</name>
</gene>
<dbReference type="InterPro" id="IPR024747">
    <property type="entry name" value="Pyridox_Oxase-rel"/>
</dbReference>
<evidence type="ECO:0000313" key="1">
    <source>
        <dbReference type="EMBL" id="PXY28198.1"/>
    </source>
</evidence>
<dbReference type="OrthoDB" id="7062584at2"/>
<evidence type="ECO:0000313" key="2">
    <source>
        <dbReference type="Proteomes" id="UP000249915"/>
    </source>
</evidence>
<sequence length="137" mass="15064">MTDAAPRRMEQLSTEESLRLLGSVSFGRIAFSLHALPAIRPVNHLVDGGDVIIRSHSDSGMTNAAGQVVAYEADRIGEEDHLGWSVIITGKAELVRDVEQLARYEGRLRPWVAVEMDAVIRIPPEFVTGYRLVNGTP</sequence>
<protein>
    <submittedName>
        <fullName evidence="1">Uncharacterized protein</fullName>
    </submittedName>
</protein>
<dbReference type="AlphaFoldDB" id="A0A2V4B487"/>
<dbReference type="Proteomes" id="UP000249915">
    <property type="component" value="Unassembled WGS sequence"/>
</dbReference>
<keyword evidence="2" id="KW-1185">Reference proteome</keyword>
<comment type="caution">
    <text evidence="1">The sequence shown here is derived from an EMBL/GenBank/DDBJ whole genome shotgun (WGS) entry which is preliminary data.</text>
</comment>
<dbReference type="Pfam" id="PF12900">
    <property type="entry name" value="Pyridox_ox_2"/>
    <property type="match status" value="1"/>
</dbReference>
<name>A0A2V4B487_9PSEU</name>
<dbReference type="Gene3D" id="2.30.110.10">
    <property type="entry name" value="Electron Transport, Fmn-binding Protein, Chain A"/>
    <property type="match status" value="1"/>
</dbReference>
<organism evidence="1 2">
    <name type="scientific">Prauserella muralis</name>
    <dbReference type="NCBI Taxonomy" id="588067"/>
    <lineage>
        <taxon>Bacteria</taxon>
        <taxon>Bacillati</taxon>
        <taxon>Actinomycetota</taxon>
        <taxon>Actinomycetes</taxon>
        <taxon>Pseudonocardiales</taxon>
        <taxon>Pseudonocardiaceae</taxon>
        <taxon>Prauserella</taxon>
    </lineage>
</organism>
<dbReference type="EMBL" id="MASW01000002">
    <property type="protein sequence ID" value="PXY28198.1"/>
    <property type="molecule type" value="Genomic_DNA"/>
</dbReference>
<proteinExistence type="predicted"/>
<reference evidence="1 2" key="1">
    <citation type="submission" date="2016-07" db="EMBL/GenBank/DDBJ databases">
        <title>Draft genome sequence of Prauserella muralis DSM 45305, isolated from a mould-covered wall in an indoor environment.</title>
        <authorList>
            <person name="Ruckert C."/>
            <person name="Albersmeier A."/>
            <person name="Jiang C.-L."/>
            <person name="Jiang Y."/>
            <person name="Kalinowski J."/>
            <person name="Schneider O."/>
            <person name="Winkler A."/>
            <person name="Zotchev S.B."/>
        </authorList>
    </citation>
    <scope>NUCLEOTIDE SEQUENCE [LARGE SCALE GENOMIC DNA]</scope>
    <source>
        <strain evidence="1 2">DSM 45305</strain>
    </source>
</reference>